<evidence type="ECO:0000256" key="4">
    <source>
        <dbReference type="ARBA" id="ARBA00022989"/>
    </source>
</evidence>
<evidence type="ECO:0000313" key="8">
    <source>
        <dbReference type="EMBL" id="EGV52845.1"/>
    </source>
</evidence>
<dbReference type="Pfam" id="PF13396">
    <property type="entry name" value="PLDc_N"/>
    <property type="match status" value="1"/>
</dbReference>
<evidence type="ECO:0000256" key="2">
    <source>
        <dbReference type="ARBA" id="ARBA00022475"/>
    </source>
</evidence>
<keyword evidence="2" id="KW-1003">Cell membrane</keyword>
<evidence type="ECO:0000256" key="1">
    <source>
        <dbReference type="ARBA" id="ARBA00004651"/>
    </source>
</evidence>
<accession>G2D8X8</accession>
<keyword evidence="9" id="KW-1185">Reference proteome</keyword>
<comment type="subcellular location">
    <subcellularLocation>
        <location evidence="1">Cell membrane</location>
        <topology evidence="1">Multi-pass membrane protein</topology>
    </subcellularLocation>
</comment>
<dbReference type="EMBL" id="AFOC01000001">
    <property type="protein sequence ID" value="EGV52845.1"/>
    <property type="molecule type" value="Genomic_DNA"/>
</dbReference>
<feature type="transmembrane region" description="Helical" evidence="6">
    <location>
        <begin position="18"/>
        <end position="38"/>
    </location>
</feature>
<evidence type="ECO:0000256" key="5">
    <source>
        <dbReference type="ARBA" id="ARBA00023136"/>
    </source>
</evidence>
<proteinExistence type="predicted"/>
<keyword evidence="4 6" id="KW-1133">Transmembrane helix</keyword>
<name>G2D8X8_9GAMM</name>
<gene>
    <name evidence="8" type="ORF">Rifp1Sym_aa00030</name>
</gene>
<evidence type="ECO:0000313" key="9">
    <source>
        <dbReference type="Proteomes" id="UP000004491"/>
    </source>
</evidence>
<dbReference type="GO" id="GO:0005886">
    <property type="term" value="C:plasma membrane"/>
    <property type="evidence" value="ECO:0007669"/>
    <property type="project" value="UniProtKB-SubCell"/>
</dbReference>
<dbReference type="Proteomes" id="UP000004491">
    <property type="component" value="Unassembled WGS sequence"/>
</dbReference>
<evidence type="ECO:0000256" key="6">
    <source>
        <dbReference type="SAM" id="Phobius"/>
    </source>
</evidence>
<keyword evidence="5 6" id="KW-0472">Membrane</keyword>
<keyword evidence="3 6" id="KW-0812">Transmembrane</keyword>
<sequence length="49" mass="5669">MPIVLILRSDKTAGVEKLLWLLVVLFVSWFAWILYALFAPLGPIDKRRV</sequence>
<evidence type="ECO:0000259" key="7">
    <source>
        <dbReference type="Pfam" id="PF13396"/>
    </source>
</evidence>
<dbReference type="InterPro" id="IPR027379">
    <property type="entry name" value="CLS_N"/>
</dbReference>
<feature type="domain" description="Cardiolipin synthase N-terminal" evidence="7">
    <location>
        <begin position="3"/>
        <end position="38"/>
    </location>
</feature>
<protein>
    <recommendedName>
        <fullName evidence="7">Cardiolipin synthase N-terminal domain-containing protein</fullName>
    </recommendedName>
</protein>
<dbReference type="AlphaFoldDB" id="G2D8X8"/>
<comment type="caution">
    <text evidence="8">The sequence shown here is derived from an EMBL/GenBank/DDBJ whole genome shotgun (WGS) entry which is preliminary data.</text>
</comment>
<organism evidence="8 9">
    <name type="scientific">endosymbiont of Riftia pachyptila</name>
    <name type="common">vent Ph05</name>
    <dbReference type="NCBI Taxonomy" id="1048808"/>
    <lineage>
        <taxon>Bacteria</taxon>
        <taxon>Pseudomonadati</taxon>
        <taxon>Pseudomonadota</taxon>
        <taxon>Gammaproteobacteria</taxon>
        <taxon>sulfur-oxidizing symbionts</taxon>
    </lineage>
</organism>
<evidence type="ECO:0000256" key="3">
    <source>
        <dbReference type="ARBA" id="ARBA00022692"/>
    </source>
</evidence>
<reference evidence="8" key="1">
    <citation type="journal article" date="2011" name="ISME J.">
        <title>The endosymbionts of the deep-sea tubeworms Riftia pachyptila and Tevnia jerichonana share an identical physiology as revealed by proteogenomic analyses.</title>
        <authorList>
            <person name="Gardebrecht A."/>
            <person name="Markert S."/>
            <person name="Felbeck H."/>
            <person name="Thuermer A."/>
            <person name="Albrecht D."/>
            <person name="Wollherr A."/>
            <person name="Kabisch J."/>
            <person name="Lehmann R."/>
            <person name="Daniel R."/>
            <person name="Liesegang H."/>
            <person name="Hecker M."/>
            <person name="Sievert S.M."/>
            <person name="Schweder T."/>
        </authorList>
    </citation>
    <scope>NUCLEOTIDE SEQUENCE [LARGE SCALE GENOMIC DNA]</scope>
</reference>